<reference evidence="1 2" key="1">
    <citation type="submission" date="2014-04" db="EMBL/GenBank/DDBJ databases">
        <authorList>
            <consortium name="DOE Joint Genome Institute"/>
            <person name="Kuo A."/>
            <person name="Ruytinx J."/>
            <person name="Rineau F."/>
            <person name="Colpaert J."/>
            <person name="Kohler A."/>
            <person name="Nagy L.G."/>
            <person name="Floudas D."/>
            <person name="Copeland A."/>
            <person name="Barry K.W."/>
            <person name="Cichocki N."/>
            <person name="Veneault-Fourrey C."/>
            <person name="LaButti K."/>
            <person name="Lindquist E.A."/>
            <person name="Lipzen A."/>
            <person name="Lundell T."/>
            <person name="Morin E."/>
            <person name="Murat C."/>
            <person name="Sun H."/>
            <person name="Tunlid A."/>
            <person name="Henrissat B."/>
            <person name="Grigoriev I.V."/>
            <person name="Hibbett D.S."/>
            <person name="Martin F."/>
            <person name="Nordberg H.P."/>
            <person name="Cantor M.N."/>
            <person name="Hua S.X."/>
        </authorList>
    </citation>
    <scope>NUCLEOTIDE SEQUENCE [LARGE SCALE GENOMIC DNA]</scope>
    <source>
        <strain evidence="1 2">UH-Slu-Lm8-n1</strain>
    </source>
</reference>
<sequence length="57" mass="6452">MYDIHLITITTASWTADAFLSCYCITPTASHFTHRRLLFVLEFANVPGRIFTSLSSN</sequence>
<dbReference type="HOGENOM" id="CLU_3002290_0_0_1"/>
<dbReference type="Proteomes" id="UP000054485">
    <property type="component" value="Unassembled WGS sequence"/>
</dbReference>
<dbReference type="EMBL" id="KN835568">
    <property type="protein sequence ID" value="KIK36017.1"/>
    <property type="molecule type" value="Genomic_DNA"/>
</dbReference>
<protein>
    <submittedName>
        <fullName evidence="1">Uncharacterized protein</fullName>
    </submittedName>
</protein>
<name>A0A0D0ANY0_9AGAM</name>
<organism evidence="1 2">
    <name type="scientific">Suillus luteus UH-Slu-Lm8-n1</name>
    <dbReference type="NCBI Taxonomy" id="930992"/>
    <lineage>
        <taxon>Eukaryota</taxon>
        <taxon>Fungi</taxon>
        <taxon>Dikarya</taxon>
        <taxon>Basidiomycota</taxon>
        <taxon>Agaricomycotina</taxon>
        <taxon>Agaricomycetes</taxon>
        <taxon>Agaricomycetidae</taxon>
        <taxon>Boletales</taxon>
        <taxon>Suillineae</taxon>
        <taxon>Suillaceae</taxon>
        <taxon>Suillus</taxon>
    </lineage>
</organism>
<evidence type="ECO:0000313" key="2">
    <source>
        <dbReference type="Proteomes" id="UP000054485"/>
    </source>
</evidence>
<reference evidence="2" key="2">
    <citation type="submission" date="2015-01" db="EMBL/GenBank/DDBJ databases">
        <title>Evolutionary Origins and Diversification of the Mycorrhizal Mutualists.</title>
        <authorList>
            <consortium name="DOE Joint Genome Institute"/>
            <consortium name="Mycorrhizal Genomics Consortium"/>
            <person name="Kohler A."/>
            <person name="Kuo A."/>
            <person name="Nagy L.G."/>
            <person name="Floudas D."/>
            <person name="Copeland A."/>
            <person name="Barry K.W."/>
            <person name="Cichocki N."/>
            <person name="Veneault-Fourrey C."/>
            <person name="LaButti K."/>
            <person name="Lindquist E.A."/>
            <person name="Lipzen A."/>
            <person name="Lundell T."/>
            <person name="Morin E."/>
            <person name="Murat C."/>
            <person name="Riley R."/>
            <person name="Ohm R."/>
            <person name="Sun H."/>
            <person name="Tunlid A."/>
            <person name="Henrissat B."/>
            <person name="Grigoriev I.V."/>
            <person name="Hibbett D.S."/>
            <person name="Martin F."/>
        </authorList>
    </citation>
    <scope>NUCLEOTIDE SEQUENCE [LARGE SCALE GENOMIC DNA]</scope>
    <source>
        <strain evidence="2">UH-Slu-Lm8-n1</strain>
    </source>
</reference>
<accession>A0A0D0ANY0</accession>
<gene>
    <name evidence="1" type="ORF">CY34DRAFT_811663</name>
</gene>
<proteinExistence type="predicted"/>
<dbReference type="AlphaFoldDB" id="A0A0D0ANY0"/>
<evidence type="ECO:0000313" key="1">
    <source>
        <dbReference type="EMBL" id="KIK36017.1"/>
    </source>
</evidence>
<dbReference type="InParanoid" id="A0A0D0ANY0"/>
<feature type="non-terminal residue" evidence="1">
    <location>
        <position position="57"/>
    </location>
</feature>
<keyword evidence="2" id="KW-1185">Reference proteome</keyword>